<dbReference type="Gene3D" id="1.20.272.10">
    <property type="match status" value="1"/>
</dbReference>
<reference evidence="10 11" key="1">
    <citation type="submission" date="2012-08" db="EMBL/GenBank/DDBJ databases">
        <title>Whole genome shotgun sequence of Kineosphaera limosa NBRC 100340.</title>
        <authorList>
            <person name="Yoshida I."/>
            <person name="Isaki S."/>
            <person name="Hosoyama A."/>
            <person name="Tsuchikane K."/>
            <person name="Katsumata H."/>
            <person name="Ando Y."/>
            <person name="Ohji S."/>
            <person name="Hamada M."/>
            <person name="Tamura T."/>
            <person name="Yamazoe A."/>
            <person name="Yamazaki S."/>
            <person name="Fujita N."/>
        </authorList>
    </citation>
    <scope>NUCLEOTIDE SEQUENCE [LARGE SCALE GENOMIC DNA]</scope>
    <source>
        <strain evidence="10 11">NBRC 100340</strain>
    </source>
</reference>
<evidence type="ECO:0000256" key="8">
    <source>
        <dbReference type="SAM" id="MobiDB-lite"/>
    </source>
</evidence>
<comment type="similarity">
    <text evidence="6">Belongs to the DNA polymerase HolA subunit family.</text>
</comment>
<organism evidence="10 11">
    <name type="scientific">Kineosphaera limosa NBRC 100340</name>
    <dbReference type="NCBI Taxonomy" id="1184609"/>
    <lineage>
        <taxon>Bacteria</taxon>
        <taxon>Bacillati</taxon>
        <taxon>Actinomycetota</taxon>
        <taxon>Actinomycetes</taxon>
        <taxon>Micrococcales</taxon>
        <taxon>Dermatophilaceae</taxon>
        <taxon>Kineosphaera</taxon>
    </lineage>
</organism>
<dbReference type="eggNOG" id="COG1466">
    <property type="taxonomic scope" value="Bacteria"/>
</dbReference>
<feature type="region of interest" description="Disordered" evidence="8">
    <location>
        <begin position="1"/>
        <end position="25"/>
    </location>
</feature>
<dbReference type="STRING" id="1184609.KILIM_004_00950"/>
<comment type="caution">
    <text evidence="10">The sequence shown here is derived from an EMBL/GenBank/DDBJ whole genome shotgun (WGS) entry which is preliminary data.</text>
</comment>
<dbReference type="NCBIfam" id="TIGR01128">
    <property type="entry name" value="holA"/>
    <property type="match status" value="1"/>
</dbReference>
<gene>
    <name evidence="10" type="primary">holA</name>
    <name evidence="10" type="ORF">KILIM_004_00950</name>
</gene>
<dbReference type="InterPro" id="IPR048466">
    <property type="entry name" value="DNA_pol3_delta-like_C"/>
</dbReference>
<dbReference type="Gene3D" id="3.40.50.300">
    <property type="entry name" value="P-loop containing nucleotide triphosphate hydrolases"/>
    <property type="match status" value="1"/>
</dbReference>
<dbReference type="EC" id="2.7.7.7" evidence="1"/>
<dbReference type="AlphaFoldDB" id="K6VDQ6"/>
<dbReference type="PANTHER" id="PTHR34388">
    <property type="entry name" value="DNA POLYMERASE III SUBUNIT DELTA"/>
    <property type="match status" value="1"/>
</dbReference>
<dbReference type="GO" id="GO:0009360">
    <property type="term" value="C:DNA polymerase III complex"/>
    <property type="evidence" value="ECO:0007669"/>
    <property type="project" value="TreeGrafter"/>
</dbReference>
<dbReference type="Pfam" id="PF21694">
    <property type="entry name" value="DNA_pol3_delta_C"/>
    <property type="match status" value="1"/>
</dbReference>
<keyword evidence="3" id="KW-0548">Nucleotidyltransferase</keyword>
<evidence type="ECO:0000313" key="11">
    <source>
        <dbReference type="Proteomes" id="UP000008366"/>
    </source>
</evidence>
<evidence type="ECO:0000256" key="1">
    <source>
        <dbReference type="ARBA" id="ARBA00012417"/>
    </source>
</evidence>
<dbReference type="InterPro" id="IPR008921">
    <property type="entry name" value="DNA_pol3_clamp-load_cplx_C"/>
</dbReference>
<accession>K6VDQ6</accession>
<evidence type="ECO:0000256" key="7">
    <source>
        <dbReference type="ARBA" id="ARBA00049244"/>
    </source>
</evidence>
<sequence>MNAPNAPNTANAPNVARTQRAPGGAPVSAAVPPLVLVTGPEHVLAARAIGATLDALRTADPQIEVVRLDAAGYEAGGIGIHSSPSLFGGAKALLVRDVDEGNDDLIDDLSAAIAAPAPEVTLIVAHKGGNRGRKILDAMKKAGARVLEAPAIKSDRDKSDFVQAEFRAHSRRISPGAVRALVEAVGKDVTELASACAQLIADTEGVVEEDTVETYHGGRVEATGFRVADAALAGNTAEALRLLRHAIAGGLDPVPIVAVLASQLRQLVKVSGTGRGPSGQVAKSLGMAPWQVDRARRALHGWDDDGLGRAICAVAAADFDVKGGGRDPVYAVERAILAITRARAGR</sequence>
<keyword evidence="2" id="KW-0808">Transferase</keyword>
<proteinExistence type="inferred from homology"/>
<evidence type="ECO:0000256" key="6">
    <source>
        <dbReference type="ARBA" id="ARBA00034754"/>
    </source>
</evidence>
<evidence type="ECO:0000259" key="9">
    <source>
        <dbReference type="Pfam" id="PF21694"/>
    </source>
</evidence>
<evidence type="ECO:0000256" key="3">
    <source>
        <dbReference type="ARBA" id="ARBA00022695"/>
    </source>
</evidence>
<dbReference type="RefSeq" id="WP_006590836.1">
    <property type="nucleotide sequence ID" value="NZ_BAHD01000004.1"/>
</dbReference>
<keyword evidence="4" id="KW-0235">DNA replication</keyword>
<keyword evidence="5" id="KW-0239">DNA-directed DNA polymerase</keyword>
<dbReference type="EMBL" id="BAHD01000004">
    <property type="protein sequence ID" value="GAB94303.1"/>
    <property type="molecule type" value="Genomic_DNA"/>
</dbReference>
<evidence type="ECO:0000256" key="4">
    <source>
        <dbReference type="ARBA" id="ARBA00022705"/>
    </source>
</evidence>
<dbReference type="InterPro" id="IPR005790">
    <property type="entry name" value="DNA_polIII_delta"/>
</dbReference>
<dbReference type="SUPFAM" id="SSF48019">
    <property type="entry name" value="post-AAA+ oligomerization domain-like"/>
    <property type="match status" value="1"/>
</dbReference>
<dbReference type="PANTHER" id="PTHR34388:SF1">
    <property type="entry name" value="DNA POLYMERASE III SUBUNIT DELTA"/>
    <property type="match status" value="1"/>
</dbReference>
<dbReference type="GO" id="GO:0006261">
    <property type="term" value="P:DNA-templated DNA replication"/>
    <property type="evidence" value="ECO:0007669"/>
    <property type="project" value="TreeGrafter"/>
</dbReference>
<name>K6VDQ6_9MICO</name>
<dbReference type="GO" id="GO:0003677">
    <property type="term" value="F:DNA binding"/>
    <property type="evidence" value="ECO:0007669"/>
    <property type="project" value="InterPro"/>
</dbReference>
<evidence type="ECO:0000313" key="10">
    <source>
        <dbReference type="EMBL" id="GAB94303.1"/>
    </source>
</evidence>
<dbReference type="GO" id="GO:0003887">
    <property type="term" value="F:DNA-directed DNA polymerase activity"/>
    <property type="evidence" value="ECO:0007669"/>
    <property type="project" value="UniProtKB-KW"/>
</dbReference>
<keyword evidence="11" id="KW-1185">Reference proteome</keyword>
<evidence type="ECO:0000256" key="5">
    <source>
        <dbReference type="ARBA" id="ARBA00022932"/>
    </source>
</evidence>
<dbReference type="Proteomes" id="UP000008366">
    <property type="component" value="Unassembled WGS sequence"/>
</dbReference>
<protein>
    <recommendedName>
        <fullName evidence="1">DNA-directed DNA polymerase</fullName>
        <ecNumber evidence="1">2.7.7.7</ecNumber>
    </recommendedName>
</protein>
<feature type="domain" description="DNA polymerase III delta subunit-like C-terminal" evidence="9">
    <location>
        <begin position="223"/>
        <end position="338"/>
    </location>
</feature>
<dbReference type="InterPro" id="IPR027417">
    <property type="entry name" value="P-loop_NTPase"/>
</dbReference>
<evidence type="ECO:0000256" key="2">
    <source>
        <dbReference type="ARBA" id="ARBA00022679"/>
    </source>
</evidence>
<comment type="catalytic activity">
    <reaction evidence="7">
        <text>DNA(n) + a 2'-deoxyribonucleoside 5'-triphosphate = DNA(n+1) + diphosphate</text>
        <dbReference type="Rhea" id="RHEA:22508"/>
        <dbReference type="Rhea" id="RHEA-COMP:17339"/>
        <dbReference type="Rhea" id="RHEA-COMP:17340"/>
        <dbReference type="ChEBI" id="CHEBI:33019"/>
        <dbReference type="ChEBI" id="CHEBI:61560"/>
        <dbReference type="ChEBI" id="CHEBI:173112"/>
        <dbReference type="EC" id="2.7.7.7"/>
    </reaction>
</comment>